<keyword evidence="3 7" id="KW-0812">Transmembrane</keyword>
<dbReference type="GO" id="GO:0015658">
    <property type="term" value="F:branched-chain amino acid transmembrane transporter activity"/>
    <property type="evidence" value="ECO:0007669"/>
    <property type="project" value="InterPro"/>
</dbReference>
<dbReference type="Proteomes" id="UP000185746">
    <property type="component" value="Chromosome"/>
</dbReference>
<dbReference type="PANTHER" id="PTHR30482:SF10">
    <property type="entry name" value="HIGH-AFFINITY BRANCHED-CHAIN AMINO ACID TRANSPORT PROTEIN BRAE"/>
    <property type="match status" value="1"/>
</dbReference>
<evidence type="ECO:0000256" key="4">
    <source>
        <dbReference type="ARBA" id="ARBA00022989"/>
    </source>
</evidence>
<dbReference type="InterPro" id="IPR001851">
    <property type="entry name" value="ABC_transp_permease"/>
</dbReference>
<feature type="compositionally biased region" description="Polar residues" evidence="6">
    <location>
        <begin position="333"/>
        <end position="343"/>
    </location>
</feature>
<name>A0A1D8JF69_9BACL</name>
<sequence length="343" mass="37995">MGKLFNNRTGIILILLLAIAFPLVFADNRYVLYIMTTSFIFIIAVYGMNLLAGFTGQLSLAHAGFFAIGAYSVGILTTRYDVNFWLALLVAVVITCVAGLLLGVIALRTREHFFAIYTLIVGYLIYLLIDKWDSLTGGVRGLIGIPFPDAIGPIEFTSATSMYYLVLFFLVVSIFIGVRIVHSLTGRTYIAIRNSEELAQTLGINTRTNKLVSFVVSVAYAGLAGGLYASLTRFIGPEIAGLEMVFNFLIYLIVGGLGTLTGPIVGTMIFVWLTQFLQSFQEYRMLIFGPILVMIVIFYPTGLAGAYFSMKIKFDEMRKKRVTKQQEQKDSLESSTIQSREVS</sequence>
<feature type="transmembrane region" description="Helical" evidence="7">
    <location>
        <begin position="58"/>
        <end position="78"/>
    </location>
</feature>
<evidence type="ECO:0000256" key="7">
    <source>
        <dbReference type="SAM" id="Phobius"/>
    </source>
</evidence>
<feature type="transmembrane region" description="Helical" evidence="7">
    <location>
        <begin position="162"/>
        <end position="181"/>
    </location>
</feature>
<feature type="transmembrane region" description="Helical" evidence="7">
    <location>
        <begin position="30"/>
        <end position="51"/>
    </location>
</feature>
<organism evidence="8 9">
    <name type="scientific">Sporosarcina ureilytica</name>
    <dbReference type="NCBI Taxonomy" id="298596"/>
    <lineage>
        <taxon>Bacteria</taxon>
        <taxon>Bacillati</taxon>
        <taxon>Bacillota</taxon>
        <taxon>Bacilli</taxon>
        <taxon>Bacillales</taxon>
        <taxon>Caryophanaceae</taxon>
        <taxon>Sporosarcina</taxon>
    </lineage>
</organism>
<reference evidence="8 9" key="1">
    <citation type="submission" date="2016-09" db="EMBL/GenBank/DDBJ databases">
        <title>Complete genome sequence of the Lysinibacillus sphaericus LMG 22257, a specie of Bacillus with ureolytic activity that can effectively biodeposit calcium carbonate.</title>
        <authorList>
            <person name="Yan W."/>
        </authorList>
    </citation>
    <scope>NUCLEOTIDE SEQUENCE [LARGE SCALE GENOMIC DNA]</scope>
    <source>
        <strain evidence="8 9">LMG 22257</strain>
    </source>
</reference>
<dbReference type="EMBL" id="CP017560">
    <property type="protein sequence ID" value="AOV07349.1"/>
    <property type="molecule type" value="Genomic_DNA"/>
</dbReference>
<feature type="compositionally biased region" description="Basic and acidic residues" evidence="6">
    <location>
        <begin position="323"/>
        <end position="332"/>
    </location>
</feature>
<keyword evidence="4 7" id="KW-1133">Transmembrane helix</keyword>
<evidence type="ECO:0000256" key="5">
    <source>
        <dbReference type="ARBA" id="ARBA00023136"/>
    </source>
</evidence>
<dbReference type="KEGG" id="surl:BI350_07220"/>
<evidence type="ECO:0000256" key="3">
    <source>
        <dbReference type="ARBA" id="ARBA00022692"/>
    </source>
</evidence>
<feature type="transmembrane region" description="Helical" evidence="7">
    <location>
        <begin position="249"/>
        <end position="273"/>
    </location>
</feature>
<protein>
    <submittedName>
        <fullName evidence="8">Branched-chain amino acid ABC transporter permease</fullName>
    </submittedName>
</protein>
<feature type="region of interest" description="Disordered" evidence="6">
    <location>
        <begin position="323"/>
        <end position="343"/>
    </location>
</feature>
<evidence type="ECO:0000256" key="6">
    <source>
        <dbReference type="SAM" id="MobiDB-lite"/>
    </source>
</evidence>
<dbReference type="RefSeq" id="WP_075527479.1">
    <property type="nucleotide sequence ID" value="NZ_CP017560.1"/>
</dbReference>
<accession>A0A1D8JF69</accession>
<dbReference type="GO" id="GO:0005886">
    <property type="term" value="C:plasma membrane"/>
    <property type="evidence" value="ECO:0007669"/>
    <property type="project" value="UniProtKB-SubCell"/>
</dbReference>
<keyword evidence="5 7" id="KW-0472">Membrane</keyword>
<feature type="transmembrane region" description="Helical" evidence="7">
    <location>
        <begin position="285"/>
        <end position="308"/>
    </location>
</feature>
<dbReference type="Pfam" id="PF02653">
    <property type="entry name" value="BPD_transp_2"/>
    <property type="match status" value="1"/>
</dbReference>
<dbReference type="InterPro" id="IPR043428">
    <property type="entry name" value="LivM-like"/>
</dbReference>
<proteinExistence type="predicted"/>
<dbReference type="CDD" id="cd06581">
    <property type="entry name" value="TM_PBP1_LivM_like"/>
    <property type="match status" value="1"/>
</dbReference>
<dbReference type="AlphaFoldDB" id="A0A1D8JF69"/>
<evidence type="ECO:0000313" key="8">
    <source>
        <dbReference type="EMBL" id="AOV07349.1"/>
    </source>
</evidence>
<evidence type="ECO:0000256" key="2">
    <source>
        <dbReference type="ARBA" id="ARBA00022475"/>
    </source>
</evidence>
<keyword evidence="9" id="KW-1185">Reference proteome</keyword>
<gene>
    <name evidence="8" type="ORF">BI350_07220</name>
</gene>
<feature type="transmembrane region" description="Helical" evidence="7">
    <location>
        <begin position="113"/>
        <end position="129"/>
    </location>
</feature>
<feature type="transmembrane region" description="Helical" evidence="7">
    <location>
        <begin position="211"/>
        <end position="229"/>
    </location>
</feature>
<keyword evidence="2" id="KW-1003">Cell membrane</keyword>
<feature type="transmembrane region" description="Helical" evidence="7">
    <location>
        <begin position="84"/>
        <end position="106"/>
    </location>
</feature>
<comment type="subcellular location">
    <subcellularLocation>
        <location evidence="1">Cell membrane</location>
        <topology evidence="1">Multi-pass membrane protein</topology>
    </subcellularLocation>
</comment>
<evidence type="ECO:0000313" key="9">
    <source>
        <dbReference type="Proteomes" id="UP000185746"/>
    </source>
</evidence>
<dbReference type="PANTHER" id="PTHR30482">
    <property type="entry name" value="HIGH-AFFINITY BRANCHED-CHAIN AMINO ACID TRANSPORT SYSTEM PERMEASE"/>
    <property type="match status" value="1"/>
</dbReference>
<evidence type="ECO:0000256" key="1">
    <source>
        <dbReference type="ARBA" id="ARBA00004651"/>
    </source>
</evidence>